<dbReference type="PANTHER" id="PTHR31299">
    <property type="entry name" value="ESTERASE, PUTATIVE (AFU_ORTHOLOGUE AFUA_1G05850)-RELATED"/>
    <property type="match status" value="1"/>
</dbReference>
<evidence type="ECO:0000256" key="3">
    <source>
        <dbReference type="ARBA" id="ARBA00022490"/>
    </source>
</evidence>
<dbReference type="HAMAP" id="MF_00090">
    <property type="entry name" value="PIMT"/>
    <property type="match status" value="1"/>
</dbReference>
<evidence type="ECO:0000256" key="8">
    <source>
        <dbReference type="SAM" id="MobiDB-lite"/>
    </source>
</evidence>
<dbReference type="InterPro" id="IPR052036">
    <property type="entry name" value="Hydrolase/PRTase-associated"/>
</dbReference>
<dbReference type="EMBL" id="CP052766">
    <property type="protein sequence ID" value="QJR80160.1"/>
    <property type="molecule type" value="Genomic_DNA"/>
</dbReference>
<comment type="catalytic activity">
    <reaction evidence="7">
        <text>[protein]-L-isoaspartate + S-adenosyl-L-methionine = [protein]-L-isoaspartate alpha-methyl ester + S-adenosyl-L-homocysteine</text>
        <dbReference type="Rhea" id="RHEA:12705"/>
        <dbReference type="Rhea" id="RHEA-COMP:12143"/>
        <dbReference type="Rhea" id="RHEA-COMP:12144"/>
        <dbReference type="ChEBI" id="CHEBI:57856"/>
        <dbReference type="ChEBI" id="CHEBI:59789"/>
        <dbReference type="ChEBI" id="CHEBI:90596"/>
        <dbReference type="ChEBI" id="CHEBI:90598"/>
        <dbReference type="EC" id="2.1.1.77"/>
    </reaction>
</comment>
<keyword evidence="5 7" id="KW-0808">Transferase</keyword>
<dbReference type="InterPro" id="IPR029063">
    <property type="entry name" value="SAM-dependent_MTases_sf"/>
</dbReference>
<dbReference type="CDD" id="cd14728">
    <property type="entry name" value="Ere-like"/>
    <property type="match status" value="1"/>
</dbReference>
<evidence type="ECO:0000256" key="1">
    <source>
        <dbReference type="ARBA" id="ARBA00004496"/>
    </source>
</evidence>
<dbReference type="Gene3D" id="3.30.1870.10">
    <property type="entry name" value="EreA-like, domain 2"/>
    <property type="match status" value="1"/>
</dbReference>
<dbReference type="Proteomes" id="UP000219285">
    <property type="component" value="Chromosome"/>
</dbReference>
<sequence>MTLQNNDSRGNLKTMVERQIARRGITDQNVLHAMQTVPRDAFIPEDESNLAFEDTAVRIAEGQTVSQPYIVAKMAELAELTSSDTVLEVGTGSGYGAAVLGRIAKHVYSIERHASLAANARQTLARLGYANVTIVEGDGTYGLPEQAPFDAIVVTAAAPTIVLQLQQQLTEGGRLIIPVGTADSQELLQIRRTSEDSFTTTSFGAVRFVPLIGDFGWQGNNNVPPAEPPESSSTASKISPQKSPVELLKSQAISLPDPTSADFGEHFEHLADAKVVLLGEASHGTAEFYQARAAITDFLVQEHGFNIVALEADWPDVAVVDGYIRNRKVPHIGQPSFSRFPEWMWRNEQFREFVNQLRQRNEQRVDKRKVAMYGLDLYSMQASLHAVIDYLTTTKPELADIAQDCYSCFEPWLADPASYGHSVTSAEFTGCEKQAVDMLIKLLNEREGFNDSGNDGDEFLDVIRNAMTVARAEEYYRAMYRGSAESWNLRDSHMFDTLKAIMNSRGSSAKAIVWAHNSHIGDGRATEMGKLHGQLNLGQLCREAFGDQARLVGFGTAEGTVAASRYWGGKMEVKTVRPPIDDSIEKVWQKTGLHCAYLNKDNADTALLQALSKPYLERAIGVIYRPETERASHYFETSVANQFDDYIWIADTHAVTPLAHIKEHGGSDTFPFGV</sequence>
<dbReference type="PROSITE" id="PS01279">
    <property type="entry name" value="PCMT"/>
    <property type="match status" value="1"/>
</dbReference>
<dbReference type="Gene3D" id="3.40.1660.10">
    <property type="entry name" value="EreA-like (biosynthetic domain)"/>
    <property type="match status" value="1"/>
</dbReference>
<evidence type="ECO:0000313" key="10">
    <source>
        <dbReference type="Proteomes" id="UP000219285"/>
    </source>
</evidence>
<dbReference type="CDD" id="cd02440">
    <property type="entry name" value="AdoMet_MTases"/>
    <property type="match status" value="1"/>
</dbReference>
<gene>
    <name evidence="7" type="primary">pcm</name>
    <name evidence="9" type="ORF">CA267_004900</name>
</gene>
<reference evidence="10" key="1">
    <citation type="submission" date="2014-12" db="EMBL/GenBank/DDBJ databases">
        <title>Complete genome sequence of a multi-drug resistant Klebsiella pneumoniae.</title>
        <authorList>
            <person name="Hua X."/>
            <person name="Chen Q."/>
            <person name="Li X."/>
            <person name="Feng Y."/>
            <person name="Ruan Z."/>
            <person name="Yu Y."/>
        </authorList>
    </citation>
    <scope>NUCLEOTIDE SEQUENCE [LARGE SCALE GENOMIC DNA]</scope>
    <source>
        <strain evidence="10">5.12</strain>
    </source>
</reference>
<evidence type="ECO:0000313" key="9">
    <source>
        <dbReference type="EMBL" id="QJR80160.1"/>
    </source>
</evidence>
<dbReference type="GO" id="GO:0032259">
    <property type="term" value="P:methylation"/>
    <property type="evidence" value="ECO:0007669"/>
    <property type="project" value="UniProtKB-KW"/>
</dbReference>
<dbReference type="Pfam" id="PF05139">
    <property type="entry name" value="Erythro_esteras"/>
    <property type="match status" value="1"/>
</dbReference>
<dbReference type="Gene3D" id="3.40.50.150">
    <property type="entry name" value="Vaccinia Virus protein VP39"/>
    <property type="match status" value="1"/>
</dbReference>
<evidence type="ECO:0000256" key="2">
    <source>
        <dbReference type="ARBA" id="ARBA00005369"/>
    </source>
</evidence>
<dbReference type="EC" id="2.1.1.77" evidence="7"/>
<accession>A0A6M4MBZ3</accession>
<dbReference type="NCBIfam" id="NF001453">
    <property type="entry name" value="PRK00312.1"/>
    <property type="match status" value="1"/>
</dbReference>
<evidence type="ECO:0000256" key="5">
    <source>
        <dbReference type="ARBA" id="ARBA00022679"/>
    </source>
</evidence>
<dbReference type="AlphaFoldDB" id="A0A6M4MBZ3"/>
<dbReference type="GO" id="GO:0030091">
    <property type="term" value="P:protein repair"/>
    <property type="evidence" value="ECO:0007669"/>
    <property type="project" value="UniProtKB-UniRule"/>
</dbReference>
<dbReference type="GO" id="GO:0005737">
    <property type="term" value="C:cytoplasm"/>
    <property type="evidence" value="ECO:0007669"/>
    <property type="project" value="UniProtKB-SubCell"/>
</dbReference>
<evidence type="ECO:0000256" key="7">
    <source>
        <dbReference type="HAMAP-Rule" id="MF_00090"/>
    </source>
</evidence>
<evidence type="ECO:0000256" key="6">
    <source>
        <dbReference type="ARBA" id="ARBA00022691"/>
    </source>
</evidence>
<dbReference type="KEGG" id="apel:CA267_004900"/>
<reference evidence="9 10" key="2">
    <citation type="submission" date="2020-04" db="EMBL/GenBank/DDBJ databases">
        <title>Complete genome sequence of Alteromonas pelagimontana 5.12T.</title>
        <authorList>
            <person name="Sinha R.K."/>
            <person name="Krishnan K.P."/>
            <person name="Kurian J.P."/>
        </authorList>
    </citation>
    <scope>NUCLEOTIDE SEQUENCE [LARGE SCALE GENOMIC DNA]</scope>
    <source>
        <strain evidence="9 10">5.12</strain>
    </source>
</reference>
<dbReference type="SUPFAM" id="SSF159501">
    <property type="entry name" value="EreA/ChaN-like"/>
    <property type="match status" value="1"/>
</dbReference>
<organism evidence="9 10">
    <name type="scientific">Alteromonas pelagimontana</name>
    <dbReference type="NCBI Taxonomy" id="1858656"/>
    <lineage>
        <taxon>Bacteria</taxon>
        <taxon>Pseudomonadati</taxon>
        <taxon>Pseudomonadota</taxon>
        <taxon>Gammaproteobacteria</taxon>
        <taxon>Alteromonadales</taxon>
        <taxon>Alteromonadaceae</taxon>
        <taxon>Alteromonas/Salinimonas group</taxon>
        <taxon>Alteromonas</taxon>
    </lineage>
</organism>
<dbReference type="PANTHER" id="PTHR31299:SF0">
    <property type="entry name" value="ESTERASE, PUTATIVE (AFU_ORTHOLOGUE AFUA_1G05850)-RELATED"/>
    <property type="match status" value="1"/>
</dbReference>
<dbReference type="FunFam" id="3.40.50.150:FF:000010">
    <property type="entry name" value="Protein-L-isoaspartate O-methyltransferase"/>
    <property type="match status" value="1"/>
</dbReference>
<comment type="function">
    <text evidence="7">Catalyzes the methyl esterification of L-isoaspartyl residues in peptides and proteins that result from spontaneous decomposition of normal L-aspartyl and L-asparaginyl residues. It plays a role in the repair and/or degradation of damaged proteins.</text>
</comment>
<keyword evidence="3 7" id="KW-0963">Cytoplasm</keyword>
<keyword evidence="4 7" id="KW-0489">Methyltransferase</keyword>
<keyword evidence="6 7" id="KW-0949">S-adenosyl-L-methionine</keyword>
<feature type="region of interest" description="Disordered" evidence="8">
    <location>
        <begin position="219"/>
        <end position="240"/>
    </location>
</feature>
<evidence type="ECO:0000256" key="4">
    <source>
        <dbReference type="ARBA" id="ARBA00022603"/>
    </source>
</evidence>
<dbReference type="InterPro" id="IPR007815">
    <property type="entry name" value="Emycin_Estase"/>
</dbReference>
<feature type="active site" evidence="7">
    <location>
        <position position="66"/>
    </location>
</feature>
<dbReference type="SUPFAM" id="SSF53335">
    <property type="entry name" value="S-adenosyl-L-methionine-dependent methyltransferases"/>
    <property type="match status" value="1"/>
</dbReference>
<protein>
    <recommendedName>
        <fullName evidence="7">Protein-L-isoaspartate O-methyltransferase</fullName>
        <ecNumber evidence="7">2.1.1.77</ecNumber>
    </recommendedName>
    <alternativeName>
        <fullName evidence="7">L-isoaspartyl protein carboxyl methyltransferase</fullName>
    </alternativeName>
    <alternativeName>
        <fullName evidence="7">Protein L-isoaspartyl methyltransferase</fullName>
    </alternativeName>
    <alternativeName>
        <fullName evidence="7">Protein-beta-aspartate methyltransferase</fullName>
        <shortName evidence="7">PIMT</shortName>
    </alternativeName>
</protein>
<comment type="similarity">
    <text evidence="2 7">Belongs to the methyltransferase superfamily. L-isoaspartyl/D-aspartyl protein methyltransferase family.</text>
</comment>
<dbReference type="OrthoDB" id="9810066at2"/>
<proteinExistence type="inferred from homology"/>
<dbReference type="GO" id="GO:0004719">
    <property type="term" value="F:protein-L-isoaspartate (D-aspartate) O-methyltransferase activity"/>
    <property type="evidence" value="ECO:0007669"/>
    <property type="project" value="UniProtKB-UniRule"/>
</dbReference>
<dbReference type="RefSeq" id="WP_075608527.1">
    <property type="nucleotide sequence ID" value="NZ_CP052766.1"/>
</dbReference>
<keyword evidence="10" id="KW-1185">Reference proteome</keyword>
<dbReference type="NCBIfam" id="TIGR00080">
    <property type="entry name" value="pimt"/>
    <property type="match status" value="1"/>
</dbReference>
<comment type="subcellular location">
    <subcellularLocation>
        <location evidence="1 7">Cytoplasm</location>
    </subcellularLocation>
</comment>
<dbReference type="Pfam" id="PF01135">
    <property type="entry name" value="PCMT"/>
    <property type="match status" value="1"/>
</dbReference>
<dbReference type="GO" id="GO:0046677">
    <property type="term" value="P:response to antibiotic"/>
    <property type="evidence" value="ECO:0007669"/>
    <property type="project" value="InterPro"/>
</dbReference>
<dbReference type="InterPro" id="IPR000682">
    <property type="entry name" value="PCMT"/>
</dbReference>
<name>A0A6M4MBZ3_9ALTE</name>